<dbReference type="RefSeq" id="WP_121864543.1">
    <property type="nucleotide sequence ID" value="NZ_RDEX01000001.1"/>
</dbReference>
<feature type="transmembrane region" description="Helical" evidence="1">
    <location>
        <begin position="18"/>
        <end position="39"/>
    </location>
</feature>
<dbReference type="EMBL" id="RDEX01000001">
    <property type="protein sequence ID" value="RLY94807.1"/>
    <property type="molecule type" value="Genomic_DNA"/>
</dbReference>
<sequence>MAANSTTLTAPGTISPKVFWPVLVGLALTFAGSFLAAVTPDMLTGLGAFAVPMSMALTAVAQGITAYLKHDELRTIGVDATAAVLPAAPTVLPPVVDETSTESTVADAPDTAGDLQAELDALHCDTRA</sequence>
<keyword evidence="1" id="KW-1133">Transmembrane helix</keyword>
<keyword evidence="1" id="KW-0812">Transmembrane</keyword>
<evidence type="ECO:0008006" key="4">
    <source>
        <dbReference type="Google" id="ProtNLM"/>
    </source>
</evidence>
<dbReference type="Proteomes" id="UP000277871">
    <property type="component" value="Unassembled WGS sequence"/>
</dbReference>
<evidence type="ECO:0000313" key="3">
    <source>
        <dbReference type="Proteomes" id="UP000277871"/>
    </source>
</evidence>
<accession>A0A3L9LCM7</accession>
<proteinExistence type="predicted"/>
<keyword evidence="1" id="KW-0472">Membrane</keyword>
<reference evidence="2 3" key="1">
    <citation type="submission" date="2018-10" db="EMBL/GenBank/DDBJ databases">
        <title>Kocuria tytonicola, new bacteria from the preen glands of American barn owls (Tyto furcata).</title>
        <authorList>
            <person name="Braun M.S."/>
            <person name="Wang E."/>
            <person name="Zimmermann S."/>
            <person name="Boutin S."/>
            <person name="Wagner H."/>
            <person name="Wink M."/>
        </authorList>
    </citation>
    <scope>NUCLEOTIDE SEQUENCE [LARGE SCALE GENOMIC DNA]</scope>
    <source>
        <strain evidence="2 3">473</strain>
    </source>
</reference>
<organism evidence="2 3">
    <name type="scientific">Kocuria tytonicola</name>
    <dbReference type="NCBI Taxonomy" id="2055946"/>
    <lineage>
        <taxon>Bacteria</taxon>
        <taxon>Bacillati</taxon>
        <taxon>Actinomycetota</taxon>
        <taxon>Actinomycetes</taxon>
        <taxon>Micrococcales</taxon>
        <taxon>Micrococcaceae</taxon>
        <taxon>Kocuria</taxon>
    </lineage>
</organism>
<name>A0A3L9LCM7_9MICC</name>
<comment type="caution">
    <text evidence="2">The sequence shown here is derived from an EMBL/GenBank/DDBJ whole genome shotgun (WGS) entry which is preliminary data.</text>
</comment>
<evidence type="ECO:0000313" key="2">
    <source>
        <dbReference type="EMBL" id="RLY94807.1"/>
    </source>
</evidence>
<protein>
    <recommendedName>
        <fullName evidence="4">Holin</fullName>
    </recommendedName>
</protein>
<dbReference type="AlphaFoldDB" id="A0A3L9LCM7"/>
<keyword evidence="3" id="KW-1185">Reference proteome</keyword>
<feature type="transmembrane region" description="Helical" evidence="1">
    <location>
        <begin position="45"/>
        <end position="68"/>
    </location>
</feature>
<evidence type="ECO:0000256" key="1">
    <source>
        <dbReference type="SAM" id="Phobius"/>
    </source>
</evidence>
<gene>
    <name evidence="2" type="ORF">EAE32_06615</name>
</gene>